<keyword evidence="10" id="KW-0472">Membrane</keyword>
<dbReference type="GO" id="GO:0005886">
    <property type="term" value="C:plasma membrane"/>
    <property type="evidence" value="ECO:0007669"/>
    <property type="project" value="UniProtKB-SubCell"/>
</dbReference>
<dbReference type="FunFam" id="3.40.50.300:FF:000695">
    <property type="entry name" value="Flagellar biosynthesis regulator FlhF"/>
    <property type="match status" value="1"/>
</dbReference>
<dbReference type="InterPro" id="IPR047040">
    <property type="entry name" value="FlhF__GTPase_dom"/>
</dbReference>
<dbReference type="Gene3D" id="3.40.50.300">
    <property type="entry name" value="P-loop containing nucleotide triphosphate hydrolases"/>
    <property type="match status" value="1"/>
</dbReference>
<keyword evidence="16" id="KW-0347">Helicase</keyword>
<keyword evidence="4" id="KW-0813">Transport</keyword>
<comment type="function">
    <text evidence="12">Necessary for flagellar biosynthesis. May be involved in translocation of the flagellum.</text>
</comment>
<dbReference type="GO" id="GO:0004386">
    <property type="term" value="F:helicase activity"/>
    <property type="evidence" value="ECO:0007669"/>
    <property type="project" value="UniProtKB-KW"/>
</dbReference>
<accession>A0A974Y4B1</accession>
<dbReference type="GO" id="GO:0015031">
    <property type="term" value="P:protein transport"/>
    <property type="evidence" value="ECO:0007669"/>
    <property type="project" value="UniProtKB-KW"/>
</dbReference>
<proteinExistence type="inferred from homology"/>
<evidence type="ECO:0000313" key="16">
    <source>
        <dbReference type="EMBL" id="QSZ26592.1"/>
    </source>
</evidence>
<dbReference type="GO" id="GO:0005525">
    <property type="term" value="F:GTP binding"/>
    <property type="evidence" value="ECO:0007669"/>
    <property type="project" value="UniProtKB-KW"/>
</dbReference>
<dbReference type="PANTHER" id="PTHR43134:SF3">
    <property type="entry name" value="FLAGELLAR BIOSYNTHESIS PROTEIN FLHF"/>
    <property type="match status" value="1"/>
</dbReference>
<dbReference type="SMART" id="SM00962">
    <property type="entry name" value="SRP54"/>
    <property type="match status" value="1"/>
</dbReference>
<keyword evidence="7" id="KW-1005">Bacterial flagellum biogenesis</keyword>
<keyword evidence="6" id="KW-0547">Nucleotide-binding</keyword>
<evidence type="ECO:0000256" key="11">
    <source>
        <dbReference type="ARBA" id="ARBA00023225"/>
    </source>
</evidence>
<evidence type="ECO:0000256" key="1">
    <source>
        <dbReference type="ARBA" id="ARBA00004413"/>
    </source>
</evidence>
<dbReference type="SUPFAM" id="SSF52540">
    <property type="entry name" value="P-loop containing nucleoside triphosphate hydrolases"/>
    <property type="match status" value="1"/>
</dbReference>
<keyword evidence="17" id="KW-1185">Reference proteome</keyword>
<keyword evidence="8" id="KW-0653">Protein transport</keyword>
<keyword evidence="16" id="KW-0067">ATP-binding</keyword>
<dbReference type="Gene3D" id="1.20.120.1380">
    <property type="entry name" value="Flagellar FlhF biosynthesis protein, N domain"/>
    <property type="match status" value="1"/>
</dbReference>
<dbReference type="Proteomes" id="UP000671913">
    <property type="component" value="Chromosome"/>
</dbReference>
<dbReference type="PANTHER" id="PTHR43134">
    <property type="entry name" value="SIGNAL RECOGNITION PARTICLE RECEPTOR SUBUNIT ALPHA"/>
    <property type="match status" value="1"/>
</dbReference>
<feature type="domain" description="AAA+ ATPase" evidence="14">
    <location>
        <begin position="145"/>
        <end position="336"/>
    </location>
</feature>
<dbReference type="InterPro" id="IPR003593">
    <property type="entry name" value="AAA+_ATPase"/>
</dbReference>
<evidence type="ECO:0000256" key="7">
    <source>
        <dbReference type="ARBA" id="ARBA00022795"/>
    </source>
</evidence>
<dbReference type="InterPro" id="IPR000897">
    <property type="entry name" value="SRP54_GTPase_dom"/>
</dbReference>
<evidence type="ECO:0000256" key="8">
    <source>
        <dbReference type="ARBA" id="ARBA00022927"/>
    </source>
</evidence>
<organism evidence="16 17">
    <name type="scientific">Aceticella autotrophica</name>
    <dbReference type="NCBI Taxonomy" id="2755338"/>
    <lineage>
        <taxon>Bacteria</taxon>
        <taxon>Bacillati</taxon>
        <taxon>Bacillota</taxon>
        <taxon>Clostridia</taxon>
        <taxon>Thermoanaerobacterales</taxon>
        <taxon>Thermoanaerobacteraceae</taxon>
        <taxon>Aceticella</taxon>
    </lineage>
</organism>
<dbReference type="KEGG" id="aaut:ACETAC_06660"/>
<dbReference type="SMART" id="SM00382">
    <property type="entry name" value="AAA"/>
    <property type="match status" value="1"/>
</dbReference>
<keyword evidence="5" id="KW-1003">Cell membrane</keyword>
<evidence type="ECO:0000256" key="12">
    <source>
        <dbReference type="ARBA" id="ARBA00025337"/>
    </source>
</evidence>
<evidence type="ECO:0000256" key="10">
    <source>
        <dbReference type="ARBA" id="ARBA00023136"/>
    </source>
</evidence>
<dbReference type="EMBL" id="CP060096">
    <property type="protein sequence ID" value="QSZ26592.1"/>
    <property type="molecule type" value="Genomic_DNA"/>
</dbReference>
<dbReference type="GO" id="GO:0006614">
    <property type="term" value="P:SRP-dependent cotranslational protein targeting to membrane"/>
    <property type="evidence" value="ECO:0007669"/>
    <property type="project" value="InterPro"/>
</dbReference>
<dbReference type="GO" id="GO:0044781">
    <property type="term" value="P:bacterial-type flagellum organization"/>
    <property type="evidence" value="ECO:0007669"/>
    <property type="project" value="UniProtKB-KW"/>
</dbReference>
<evidence type="ECO:0000259" key="14">
    <source>
        <dbReference type="SMART" id="SM00382"/>
    </source>
</evidence>
<evidence type="ECO:0000256" key="6">
    <source>
        <dbReference type="ARBA" id="ARBA00022741"/>
    </source>
</evidence>
<dbReference type="Pfam" id="PF00448">
    <property type="entry name" value="SRP54"/>
    <property type="match status" value="1"/>
</dbReference>
<keyword evidence="16" id="KW-0378">Hydrolase</keyword>
<evidence type="ECO:0000256" key="13">
    <source>
        <dbReference type="ARBA" id="ARBA00030866"/>
    </source>
</evidence>
<keyword evidence="11" id="KW-1006">Bacterial flagellum protein export</keyword>
<dbReference type="GO" id="GO:0003924">
    <property type="term" value="F:GTPase activity"/>
    <property type="evidence" value="ECO:0007669"/>
    <property type="project" value="InterPro"/>
</dbReference>
<keyword evidence="9" id="KW-0342">GTP-binding</keyword>
<gene>
    <name evidence="16" type="ORF">ACETAC_06660</name>
</gene>
<evidence type="ECO:0000256" key="9">
    <source>
        <dbReference type="ARBA" id="ARBA00023134"/>
    </source>
</evidence>
<protein>
    <recommendedName>
        <fullName evidence="3">Flagellar biosynthesis protein FlhF</fullName>
    </recommendedName>
    <alternativeName>
        <fullName evidence="13">Flagella-associated GTP-binding protein</fullName>
    </alternativeName>
</protein>
<name>A0A974Y4B1_9THEO</name>
<comment type="similarity">
    <text evidence="2">Belongs to the GTP-binding SRP family.</text>
</comment>
<dbReference type="CDD" id="cd17873">
    <property type="entry name" value="FlhF"/>
    <property type="match status" value="1"/>
</dbReference>
<dbReference type="RefSeq" id="WP_284679270.1">
    <property type="nucleotide sequence ID" value="NZ_CP060096.1"/>
</dbReference>
<dbReference type="GO" id="GO:0005047">
    <property type="term" value="F:signal recognition particle binding"/>
    <property type="evidence" value="ECO:0007669"/>
    <property type="project" value="TreeGrafter"/>
</dbReference>
<evidence type="ECO:0000259" key="15">
    <source>
        <dbReference type="SMART" id="SM00962"/>
    </source>
</evidence>
<comment type="subcellular location">
    <subcellularLocation>
        <location evidence="1">Cell membrane</location>
        <topology evidence="1">Peripheral membrane protein</topology>
        <orientation evidence="1">Cytoplasmic side</orientation>
    </subcellularLocation>
</comment>
<evidence type="ECO:0000313" key="17">
    <source>
        <dbReference type="Proteomes" id="UP000671913"/>
    </source>
</evidence>
<evidence type="ECO:0000256" key="3">
    <source>
        <dbReference type="ARBA" id="ARBA00014919"/>
    </source>
</evidence>
<dbReference type="AlphaFoldDB" id="A0A974Y4B1"/>
<reference evidence="16" key="1">
    <citation type="submission" date="2020-08" db="EMBL/GenBank/DDBJ databases">
        <title>Genomic insights into the carbon and energy metabolism of the first obligate autotrophic acetogenic bacterium Aceticella autotrophica gen. nov., sp. nov.</title>
        <authorList>
            <person name="Toshchakov S.V."/>
            <person name="Elcheninov A.G."/>
            <person name="Kublanov I.V."/>
            <person name="Frolov E.N."/>
            <person name="Lebedinsky A.V."/>
        </authorList>
    </citation>
    <scope>NUCLEOTIDE SEQUENCE</scope>
    <source>
        <strain evidence="16">3443-3Ac</strain>
    </source>
</reference>
<evidence type="ECO:0000256" key="5">
    <source>
        <dbReference type="ARBA" id="ARBA00022475"/>
    </source>
</evidence>
<dbReference type="InterPro" id="IPR027417">
    <property type="entry name" value="P-loop_NTPase"/>
</dbReference>
<sequence>MKVKRYIADNYQDALQKIKLDMGSNAIILHQNKIRNKGIKGFFQKKKVEVFAAVEENHISESNILKKDVFEIKMLLKALKDKEKDDAVFEETNNLVEFLLERGVDKELTSLLTEGLMSINNETIELLRKRMKTFMGIPQQLKMSEKNRILFIGPTGVGKTTTIAKIASNLILKENKKVILVAADVFRIAGVDQLKIYGDILGVPVIVVNNIFELHKAKEKLDMYDMVLIDTAGRSHNDEKKINELKSFVQYSACNKVYLCLSAATKSMDLKKIIDTYEFINNYSLIFTKLDETDNYSTILNSVYYSKKPLSYITNGQNVPDDIQLADIDIITKNILKVN</sequence>
<feature type="domain" description="SRP54-type proteins GTP-binding" evidence="15">
    <location>
        <begin position="146"/>
        <end position="337"/>
    </location>
</feature>
<evidence type="ECO:0000256" key="2">
    <source>
        <dbReference type="ARBA" id="ARBA00008531"/>
    </source>
</evidence>
<evidence type="ECO:0000256" key="4">
    <source>
        <dbReference type="ARBA" id="ARBA00022448"/>
    </source>
</evidence>